<keyword evidence="2" id="KW-0472">Membrane</keyword>
<gene>
    <name evidence="3" type="ORF">NAG76_14195</name>
</gene>
<keyword evidence="3" id="KW-0808">Transferase</keyword>
<feature type="region of interest" description="Disordered" evidence="1">
    <location>
        <begin position="410"/>
        <end position="459"/>
    </location>
</feature>
<dbReference type="PANTHER" id="PTHR40050:SF1">
    <property type="entry name" value="INNER SPORE COAT PROTEIN H"/>
    <property type="match status" value="1"/>
</dbReference>
<evidence type="ECO:0000313" key="4">
    <source>
        <dbReference type="Proteomes" id="UP001056756"/>
    </source>
</evidence>
<evidence type="ECO:0000313" key="3">
    <source>
        <dbReference type="EMBL" id="URN92990.1"/>
    </source>
</evidence>
<dbReference type="EMBL" id="CP097899">
    <property type="protein sequence ID" value="URN92990.1"/>
    <property type="molecule type" value="Genomic_DNA"/>
</dbReference>
<feature type="transmembrane region" description="Helical" evidence="2">
    <location>
        <begin position="615"/>
        <end position="635"/>
    </location>
</feature>
<accession>A0A9J6Z9W3</accession>
<keyword evidence="3" id="KW-0418">Kinase</keyword>
<evidence type="ECO:0000256" key="2">
    <source>
        <dbReference type="SAM" id="Phobius"/>
    </source>
</evidence>
<keyword evidence="2" id="KW-0812">Transmembrane</keyword>
<dbReference type="GO" id="GO:0016301">
    <property type="term" value="F:kinase activity"/>
    <property type="evidence" value="ECO:0007669"/>
    <property type="project" value="UniProtKB-KW"/>
</dbReference>
<name>A0A9J6Z9W3_9BACL</name>
<dbReference type="KEGG" id="plig:NAG76_14195"/>
<feature type="compositionally biased region" description="Gly residues" evidence="1">
    <location>
        <begin position="425"/>
        <end position="440"/>
    </location>
</feature>
<dbReference type="PANTHER" id="PTHR40050">
    <property type="entry name" value="INNER SPORE COAT PROTEIN H"/>
    <property type="match status" value="1"/>
</dbReference>
<keyword evidence="2" id="KW-1133">Transmembrane helix</keyword>
<sequence>MKLTSTKSMLISVSLILLLGLISGCSNSSTSNKVTGTASTSKLDSIYFPKNEIVSVEISIDETAFQEILDDPTAEAYHSANVTYNGKQLDNVGFRTKGNSSLSSVARMTDSERYSFKLSLDEYVSQNIEGITTINLNNNFSDASYMREFLAYEIAENMGIPTPKYSFVNVYINGELWGLYTAVEQMNSAFIEREFEDSSGTLYKSNGGTGADLTNLATFAEYTGLDVKYGKANEEALLHMTDVLNNGEVYEEVLDVTSALKFIALNTVIANLDSYAGNFKHNYYLYETNGIFNLIPWDLNMAFGGFGGSGILIDEPTGVALNTRPLIANLIASDSYREQYHTIISELIETEFTSGQFAKRVQEIQALISDSVADDPTAFVTYEEYEKGVTSLLTFVDTQIDSISKQLSGEIESAGDGSGSVSSGPGNGGGGGMMNFGGRGDNADGAMAPPDGMNFDGQGGNADGAMAPPNGMNFGGQGGNADGAVAPPDGMNFGGPGDNADGAMAPPDGMNFGGGALDLLNGMTVEEAKTVLESIKDGTANATDFPLPDGISVDDALVMLERMANNENTGGMNFGGQGGGRGQGNMGQVQMGGGMNFIPSSVVPTISTEAKQDHALTTLFSIIAILIGSCIIVLFRRKRL</sequence>
<organism evidence="3 4">
    <name type="scientific">Candidatus Pristimantibacillus lignocellulolyticus</name>
    <dbReference type="NCBI Taxonomy" id="2994561"/>
    <lineage>
        <taxon>Bacteria</taxon>
        <taxon>Bacillati</taxon>
        <taxon>Bacillota</taxon>
        <taxon>Bacilli</taxon>
        <taxon>Bacillales</taxon>
        <taxon>Paenibacillaceae</taxon>
        <taxon>Candidatus Pristimantibacillus</taxon>
    </lineage>
</organism>
<dbReference type="InterPro" id="IPR014867">
    <property type="entry name" value="Spore_coat_CotH_CotH2/3/7"/>
</dbReference>
<reference evidence="3" key="1">
    <citation type="submission" date="2022-05" db="EMBL/GenBank/DDBJ databases">
        <title>Novel bacterial taxa in a minimal lignocellulolytic consortium and its capacity to transform plastics disclosed by genome-resolved metagenomics.</title>
        <authorList>
            <person name="Rodriguez C.A.D."/>
            <person name="Diaz-Garcia L."/>
            <person name="Herrera K."/>
            <person name="Tarazona N.A."/>
            <person name="Sproer C."/>
            <person name="Overmann J."/>
            <person name="Jimenez D.J."/>
        </authorList>
    </citation>
    <scope>NUCLEOTIDE SEQUENCE</scope>
    <source>
        <strain evidence="3">MAG5</strain>
    </source>
</reference>
<evidence type="ECO:0000256" key="1">
    <source>
        <dbReference type="SAM" id="MobiDB-lite"/>
    </source>
</evidence>
<dbReference type="Proteomes" id="UP001056756">
    <property type="component" value="Chromosome"/>
</dbReference>
<protein>
    <submittedName>
        <fullName evidence="3">CotH kinase family protein</fullName>
    </submittedName>
</protein>
<dbReference type="AlphaFoldDB" id="A0A9J6Z9W3"/>
<dbReference type="Pfam" id="PF08757">
    <property type="entry name" value="CotH"/>
    <property type="match status" value="1"/>
</dbReference>
<proteinExistence type="predicted"/>